<evidence type="ECO:0000256" key="1">
    <source>
        <dbReference type="SAM" id="SignalP"/>
    </source>
</evidence>
<dbReference type="PROSITE" id="PS51257">
    <property type="entry name" value="PROKAR_LIPOPROTEIN"/>
    <property type="match status" value="1"/>
</dbReference>
<gene>
    <name evidence="2" type="ORF">CXR34_16455</name>
</gene>
<protein>
    <submittedName>
        <fullName evidence="2">Uncharacterized protein</fullName>
    </submittedName>
</protein>
<keyword evidence="1" id="KW-0732">Signal</keyword>
<accession>A0A2K9DBF5</accession>
<evidence type="ECO:0000313" key="2">
    <source>
        <dbReference type="EMBL" id="AUG30895.1"/>
    </source>
</evidence>
<evidence type="ECO:0000313" key="3">
    <source>
        <dbReference type="Proteomes" id="UP000233276"/>
    </source>
</evidence>
<sequence>MRSRLLGVAVLTLGVALAGCAASVPAATSTAPATASDEGAAAAPTPTPTAAAAAAAVFPRCEDLIPIELLQQNFSTDVVGYTDGGGWTIGQVLPGPVARSAVEKAERAVDCGWGVRGGSDGGVHAAVLELPAEVRDELVSALRTADGYTEAAIDDATVFTSAVHGEIADGAVGYAFEGTTWLAIVGNSKEAAMQSAYLPAVVAALRAANAG</sequence>
<dbReference type="Proteomes" id="UP000233276">
    <property type="component" value="Chromosome"/>
</dbReference>
<dbReference type="RefSeq" id="WP_101307029.1">
    <property type="nucleotide sequence ID" value="NZ_CP025299.1"/>
</dbReference>
<dbReference type="KEGG" id="mhos:CXR34_16455"/>
<feature type="chain" id="PRO_5014713724" evidence="1">
    <location>
        <begin position="27"/>
        <end position="211"/>
    </location>
</feature>
<feature type="signal peptide" evidence="1">
    <location>
        <begin position="1"/>
        <end position="26"/>
    </location>
</feature>
<dbReference type="AlphaFoldDB" id="A0A2K9DBF5"/>
<proteinExistence type="predicted"/>
<dbReference type="EMBL" id="CP025299">
    <property type="protein sequence ID" value="AUG30895.1"/>
    <property type="molecule type" value="Genomic_DNA"/>
</dbReference>
<name>A0A2K9DBF5_9MICO</name>
<reference evidence="2 3" key="1">
    <citation type="submission" date="2017-12" db="EMBL/GenBank/DDBJ databases">
        <title>Isolation and characterization of estrogens degradatiion strain Microbacterium hominis SJTG1.</title>
        <authorList>
            <person name="Xiong W."/>
            <person name="Yin C."/>
            <person name="Zheng D."/>
            <person name="Liang R."/>
        </authorList>
    </citation>
    <scope>NUCLEOTIDE SEQUENCE [LARGE SCALE GENOMIC DNA]</scope>
    <source>
        <strain evidence="2 3">SJTG1</strain>
    </source>
</reference>
<organism evidence="2 3">
    <name type="scientific">Microbacterium hominis</name>
    <dbReference type="NCBI Taxonomy" id="162426"/>
    <lineage>
        <taxon>Bacteria</taxon>
        <taxon>Bacillati</taxon>
        <taxon>Actinomycetota</taxon>
        <taxon>Actinomycetes</taxon>
        <taxon>Micrococcales</taxon>
        <taxon>Microbacteriaceae</taxon>
        <taxon>Microbacterium</taxon>
    </lineage>
</organism>